<dbReference type="Proteomes" id="UP001279642">
    <property type="component" value="Unassembled WGS sequence"/>
</dbReference>
<comment type="caution">
    <text evidence="1">The sequence shown here is derived from an EMBL/GenBank/DDBJ whole genome shotgun (WGS) entry which is preliminary data.</text>
</comment>
<dbReference type="EMBL" id="JAXCLW010000002">
    <property type="protein sequence ID" value="MDY0882695.1"/>
    <property type="molecule type" value="Genomic_DNA"/>
</dbReference>
<organism evidence="1 2">
    <name type="scientific">Dongia soli</name>
    <dbReference type="NCBI Taxonomy" id="600628"/>
    <lineage>
        <taxon>Bacteria</taxon>
        <taxon>Pseudomonadati</taxon>
        <taxon>Pseudomonadota</taxon>
        <taxon>Alphaproteobacteria</taxon>
        <taxon>Rhodospirillales</taxon>
        <taxon>Dongiaceae</taxon>
        <taxon>Dongia</taxon>
    </lineage>
</organism>
<gene>
    <name evidence="1" type="ORF">SMD27_07565</name>
</gene>
<evidence type="ECO:0000313" key="1">
    <source>
        <dbReference type="EMBL" id="MDY0882695.1"/>
    </source>
</evidence>
<proteinExistence type="predicted"/>
<name>A0ABU5EAT8_9PROT</name>
<dbReference type="RefSeq" id="WP_320507761.1">
    <property type="nucleotide sequence ID" value="NZ_JAXCLW010000002.1"/>
</dbReference>
<evidence type="ECO:0000313" key="2">
    <source>
        <dbReference type="Proteomes" id="UP001279642"/>
    </source>
</evidence>
<protein>
    <submittedName>
        <fullName evidence="1">Uncharacterized protein</fullName>
    </submittedName>
</protein>
<accession>A0ABU5EAT8</accession>
<reference evidence="1 2" key="1">
    <citation type="journal article" date="2016" name="Antonie Van Leeuwenhoek">
        <title>Dongia soli sp. nov., isolated from soil from Dokdo, Korea.</title>
        <authorList>
            <person name="Kim D.U."/>
            <person name="Lee H."/>
            <person name="Kim H."/>
            <person name="Kim S.G."/>
            <person name="Ka J.O."/>
        </authorList>
    </citation>
    <scope>NUCLEOTIDE SEQUENCE [LARGE SCALE GENOMIC DNA]</scope>
    <source>
        <strain evidence="1 2">D78</strain>
    </source>
</reference>
<sequence length="164" mass="17730">MKTKVSFPPMTPNSLDHIHFAQDGSVRIGRSGKPIEFSFIYQGLCFNAGTRMVEGGAILQVAADIGPDPYTVEGITLRKSVHAVIEATQQLICSRLIVSRQRRIFCIGKASVASPTAPVELLSGAIEIVLEIKPYLDMLAEVLPHWPRATTPTNGYSGLHATSA</sequence>
<keyword evidence="2" id="KW-1185">Reference proteome</keyword>